<feature type="binding site" evidence="4">
    <location>
        <position position="170"/>
    </location>
    <ligand>
        <name>substrate</name>
    </ligand>
</feature>
<dbReference type="EC" id="4.1.3.40" evidence="4"/>
<keyword evidence="4" id="KW-0670">Pyruvate</keyword>
<keyword evidence="3 4" id="KW-0456">Lyase</keyword>
<dbReference type="GO" id="GO:0006744">
    <property type="term" value="P:ubiquinone biosynthetic process"/>
    <property type="evidence" value="ECO:0007669"/>
    <property type="project" value="UniProtKB-UniRule"/>
</dbReference>
<dbReference type="GO" id="GO:0005829">
    <property type="term" value="C:cytosol"/>
    <property type="evidence" value="ECO:0007669"/>
    <property type="project" value="TreeGrafter"/>
</dbReference>
<dbReference type="SUPFAM" id="SSF64288">
    <property type="entry name" value="Chorismate lyase-like"/>
    <property type="match status" value="1"/>
</dbReference>
<keyword evidence="6" id="KW-1185">Reference proteome</keyword>
<name>A0A1N7JHL4_9GAMM</name>
<keyword evidence="1 4" id="KW-0963">Cytoplasm</keyword>
<evidence type="ECO:0000313" key="5">
    <source>
        <dbReference type="EMBL" id="SIS48862.1"/>
    </source>
</evidence>
<dbReference type="Pfam" id="PF04345">
    <property type="entry name" value="Chor_lyase"/>
    <property type="match status" value="1"/>
</dbReference>
<keyword evidence="2 4" id="KW-0831">Ubiquinone biosynthesis</keyword>
<evidence type="ECO:0000313" key="6">
    <source>
        <dbReference type="Proteomes" id="UP000185639"/>
    </source>
</evidence>
<evidence type="ECO:0000256" key="4">
    <source>
        <dbReference type="HAMAP-Rule" id="MF_01632"/>
    </source>
</evidence>
<dbReference type="RefSeq" id="WP_084188565.1">
    <property type="nucleotide sequence ID" value="NZ_FTOH01000002.1"/>
</dbReference>
<comment type="similarity">
    <text evidence="4">Belongs to the UbiC family.</text>
</comment>
<proteinExistence type="inferred from homology"/>
<reference evidence="6" key="1">
    <citation type="submission" date="2017-01" db="EMBL/GenBank/DDBJ databases">
        <authorList>
            <person name="Varghese N."/>
            <person name="Submissions S."/>
        </authorList>
    </citation>
    <scope>NUCLEOTIDE SEQUENCE [LARGE SCALE GENOMIC DNA]</scope>
    <source>
        <strain evidence="6">DSM 24913</strain>
    </source>
</reference>
<dbReference type="UniPathway" id="UPA00232"/>
<dbReference type="EMBL" id="FTOH01000002">
    <property type="protein sequence ID" value="SIS48862.1"/>
    <property type="molecule type" value="Genomic_DNA"/>
</dbReference>
<gene>
    <name evidence="4" type="primary">ubiC</name>
    <name evidence="5" type="ORF">SAMN05421686_10212</name>
</gene>
<evidence type="ECO:0000256" key="2">
    <source>
        <dbReference type="ARBA" id="ARBA00022688"/>
    </source>
</evidence>
<dbReference type="InterPro" id="IPR007440">
    <property type="entry name" value="Chorismate--pyruvate_lyase"/>
</dbReference>
<dbReference type="Gene3D" id="3.40.1410.10">
    <property type="entry name" value="Chorismate lyase-like"/>
    <property type="match status" value="1"/>
</dbReference>
<dbReference type="GO" id="GO:0042866">
    <property type="term" value="P:pyruvate biosynthetic process"/>
    <property type="evidence" value="ECO:0007669"/>
    <property type="project" value="UniProtKB-UniRule"/>
</dbReference>
<feature type="binding site" evidence="4">
    <location>
        <position position="124"/>
    </location>
    <ligand>
        <name>substrate</name>
    </ligand>
</feature>
<dbReference type="PANTHER" id="PTHR38683:SF1">
    <property type="entry name" value="CHORISMATE PYRUVATE-LYASE"/>
    <property type="match status" value="1"/>
</dbReference>
<protein>
    <recommendedName>
        <fullName evidence="4">Probable chorismate pyruvate-lyase</fullName>
        <shortName evidence="4">CL</shortName>
        <shortName evidence="4">CPL</shortName>
        <ecNumber evidence="4">4.1.3.40</ecNumber>
    </recommendedName>
</protein>
<dbReference type="PANTHER" id="PTHR38683">
    <property type="entry name" value="CHORISMATE PYRUVATE-LYASE"/>
    <property type="match status" value="1"/>
</dbReference>
<organism evidence="5 6">
    <name type="scientific">Thalassolituus maritimus</name>
    <dbReference type="NCBI Taxonomy" id="484498"/>
    <lineage>
        <taxon>Bacteria</taxon>
        <taxon>Pseudomonadati</taxon>
        <taxon>Pseudomonadota</taxon>
        <taxon>Gammaproteobacteria</taxon>
        <taxon>Oceanospirillales</taxon>
        <taxon>Oceanospirillaceae</taxon>
        <taxon>Thalassolituus</taxon>
    </lineage>
</organism>
<comment type="function">
    <text evidence="4">Removes the pyruvyl group from chorismate, with concomitant aromatization of the ring, to provide 4-hydroxybenzoate (4HB) for the ubiquinone pathway.</text>
</comment>
<dbReference type="STRING" id="484498.SAMN05421686_10212"/>
<dbReference type="AlphaFoldDB" id="A0A1N7JHL4"/>
<comment type="subcellular location">
    <subcellularLocation>
        <location evidence="4">Cytoplasm</location>
    </subcellularLocation>
</comment>
<accession>A0A1N7JHL4</accession>
<dbReference type="InterPro" id="IPR028978">
    <property type="entry name" value="Chorismate_lyase_/UTRA_dom_sf"/>
</dbReference>
<comment type="pathway">
    <text evidence="4">Cofactor biosynthesis; ubiquinone biosynthesis.</text>
</comment>
<comment type="catalytic activity">
    <reaction evidence="4">
        <text>chorismate = 4-hydroxybenzoate + pyruvate</text>
        <dbReference type="Rhea" id="RHEA:16505"/>
        <dbReference type="ChEBI" id="CHEBI:15361"/>
        <dbReference type="ChEBI" id="CHEBI:17879"/>
        <dbReference type="ChEBI" id="CHEBI:29748"/>
        <dbReference type="EC" id="4.1.3.40"/>
    </reaction>
</comment>
<dbReference type="GO" id="GO:0008813">
    <property type="term" value="F:chorismate lyase activity"/>
    <property type="evidence" value="ECO:0007669"/>
    <property type="project" value="UniProtKB-UniRule"/>
</dbReference>
<evidence type="ECO:0000256" key="1">
    <source>
        <dbReference type="ARBA" id="ARBA00022490"/>
    </source>
</evidence>
<dbReference type="OrthoDB" id="9789493at2"/>
<evidence type="ECO:0000256" key="3">
    <source>
        <dbReference type="ARBA" id="ARBA00023239"/>
    </source>
</evidence>
<feature type="binding site" evidence="4">
    <location>
        <position position="86"/>
    </location>
    <ligand>
        <name>substrate</name>
    </ligand>
</feature>
<dbReference type="HAMAP" id="MF_01632">
    <property type="entry name" value="UbiC"/>
    <property type="match status" value="1"/>
</dbReference>
<dbReference type="Proteomes" id="UP000185639">
    <property type="component" value="Unassembled WGS sequence"/>
</dbReference>
<comment type="caution">
    <text evidence="4">Lacks conserved residue(s) required for the propagation of feature annotation.</text>
</comment>
<sequence length="186" mass="20958">MKHSSDLAVIIHPARPDWSTRLNVAPQALPHFWRSWLLERGSLTARLSSLKPDCFSVDCQREGIGYPTPTEQKELGLSASQRVWFREVQLKLNGTPVVHARTVVPAAALTGRLARLRQLGNRSLGSFLFSQPDMRRTFVRVSRCKANATGLEWARRSVFTLGGRSLMVTEAFSPLLTRFDQTNRTN</sequence>